<dbReference type="RefSeq" id="WP_146852667.1">
    <property type="nucleotide sequence ID" value="NZ_BKAG01000032.1"/>
</dbReference>
<comment type="caution">
    <text evidence="2">The sequence shown here is derived from an EMBL/GenBank/DDBJ whole genome shotgun (WGS) entry which is preliminary data.</text>
</comment>
<sequence>MSTKARLHLEKLRFAWHVGASFADRLRLCWLLSKHIAVNRGLTRHSREAEEYRIRYAGKETSVVLRDNLTDGLIFQDVFGIECYAFRAQVQPPKCLVDAGANIGMASLYFSLRHPEATVHSFEPVEHVMCRRNARHVHPHALGKEPGQLHILIDPLNSGGHRLTIYDQDSTLERLEVKVERLDHLIDSGGLPAPDWMKIDAEGAECDILEGLGRHLSALRVLLAETQSRANHEWIVERLRSSGFARIDEHILHPDASQPHESYSIIHAHRD</sequence>
<reference evidence="2 3" key="1">
    <citation type="submission" date="2019-07" db="EMBL/GenBank/DDBJ databases">
        <title>Whole genome shotgun sequence of Brevifollis gellanilyticus NBRC 108608.</title>
        <authorList>
            <person name="Hosoyama A."/>
            <person name="Uohara A."/>
            <person name="Ohji S."/>
            <person name="Ichikawa N."/>
        </authorList>
    </citation>
    <scope>NUCLEOTIDE SEQUENCE [LARGE SCALE GENOMIC DNA]</scope>
    <source>
        <strain evidence="2 3">NBRC 108608</strain>
    </source>
</reference>
<dbReference type="InterPro" id="IPR006342">
    <property type="entry name" value="FkbM_mtfrase"/>
</dbReference>
<dbReference type="PANTHER" id="PTHR34203">
    <property type="entry name" value="METHYLTRANSFERASE, FKBM FAMILY PROTEIN"/>
    <property type="match status" value="1"/>
</dbReference>
<dbReference type="EMBL" id="BKAG01000032">
    <property type="protein sequence ID" value="GEP44582.1"/>
    <property type="molecule type" value="Genomic_DNA"/>
</dbReference>
<protein>
    <recommendedName>
        <fullName evidence="1">Methyltransferase FkbM domain-containing protein</fullName>
    </recommendedName>
</protein>
<evidence type="ECO:0000313" key="2">
    <source>
        <dbReference type="EMBL" id="GEP44582.1"/>
    </source>
</evidence>
<dbReference type="SUPFAM" id="SSF53335">
    <property type="entry name" value="S-adenosyl-L-methionine-dependent methyltransferases"/>
    <property type="match status" value="1"/>
</dbReference>
<dbReference type="Gene3D" id="3.40.50.150">
    <property type="entry name" value="Vaccinia Virus protein VP39"/>
    <property type="match status" value="1"/>
</dbReference>
<dbReference type="PANTHER" id="PTHR34203:SF15">
    <property type="entry name" value="SLL1173 PROTEIN"/>
    <property type="match status" value="1"/>
</dbReference>
<dbReference type="InterPro" id="IPR029063">
    <property type="entry name" value="SAM-dependent_MTases_sf"/>
</dbReference>
<name>A0A512MD01_9BACT</name>
<dbReference type="Pfam" id="PF05050">
    <property type="entry name" value="Methyltransf_21"/>
    <property type="match status" value="1"/>
</dbReference>
<gene>
    <name evidence="2" type="ORF">BGE01nite_38730</name>
</gene>
<dbReference type="NCBIfam" id="TIGR01444">
    <property type="entry name" value="fkbM_fam"/>
    <property type="match status" value="1"/>
</dbReference>
<proteinExistence type="predicted"/>
<feature type="domain" description="Methyltransferase FkbM" evidence="1">
    <location>
        <begin position="98"/>
        <end position="242"/>
    </location>
</feature>
<evidence type="ECO:0000313" key="3">
    <source>
        <dbReference type="Proteomes" id="UP000321577"/>
    </source>
</evidence>
<keyword evidence="3" id="KW-1185">Reference proteome</keyword>
<dbReference type="InterPro" id="IPR052514">
    <property type="entry name" value="SAM-dependent_MTase"/>
</dbReference>
<organism evidence="2 3">
    <name type="scientific">Brevifollis gellanilyticus</name>
    <dbReference type="NCBI Taxonomy" id="748831"/>
    <lineage>
        <taxon>Bacteria</taxon>
        <taxon>Pseudomonadati</taxon>
        <taxon>Verrucomicrobiota</taxon>
        <taxon>Verrucomicrobiia</taxon>
        <taxon>Verrucomicrobiales</taxon>
        <taxon>Verrucomicrobiaceae</taxon>
    </lineage>
</organism>
<dbReference type="OrthoDB" id="182922at2"/>
<accession>A0A512MD01</accession>
<dbReference type="Proteomes" id="UP000321577">
    <property type="component" value="Unassembled WGS sequence"/>
</dbReference>
<evidence type="ECO:0000259" key="1">
    <source>
        <dbReference type="Pfam" id="PF05050"/>
    </source>
</evidence>
<dbReference type="AlphaFoldDB" id="A0A512MD01"/>